<dbReference type="EMBL" id="LR797392">
    <property type="protein sequence ID" value="CAB4213105.1"/>
    <property type="molecule type" value="Genomic_DNA"/>
</dbReference>
<organism evidence="2">
    <name type="scientific">uncultured Caudovirales phage</name>
    <dbReference type="NCBI Taxonomy" id="2100421"/>
    <lineage>
        <taxon>Viruses</taxon>
        <taxon>Duplodnaviria</taxon>
        <taxon>Heunggongvirae</taxon>
        <taxon>Uroviricota</taxon>
        <taxon>Caudoviricetes</taxon>
        <taxon>Peduoviridae</taxon>
        <taxon>Maltschvirus</taxon>
        <taxon>Maltschvirus maltsch</taxon>
    </lineage>
</organism>
<proteinExistence type="predicted"/>
<name>A0A6J5SHH7_9CAUD</name>
<accession>A0A6J5SHH7</accession>
<dbReference type="EMBL" id="LR796529">
    <property type="protein sequence ID" value="CAB4150014.1"/>
    <property type="molecule type" value="Genomic_DNA"/>
</dbReference>
<protein>
    <submittedName>
        <fullName evidence="2">Uncharacterized protein</fullName>
    </submittedName>
</protein>
<evidence type="ECO:0000313" key="2">
    <source>
        <dbReference type="EMBL" id="CAB4213105.1"/>
    </source>
</evidence>
<gene>
    <name evidence="2" type="ORF">UFOVP1433_60</name>
    <name evidence="1" type="ORF">UFOVP553_60</name>
</gene>
<evidence type="ECO:0000313" key="1">
    <source>
        <dbReference type="EMBL" id="CAB4150014.1"/>
    </source>
</evidence>
<reference evidence="2" key="1">
    <citation type="submission" date="2020-05" db="EMBL/GenBank/DDBJ databases">
        <authorList>
            <person name="Chiriac C."/>
            <person name="Salcher M."/>
            <person name="Ghai R."/>
            <person name="Kavagutti S V."/>
        </authorList>
    </citation>
    <scope>NUCLEOTIDE SEQUENCE</scope>
</reference>
<sequence>MRRITRKSASGTPPGAPDRFFREIAPALETYAQSADGKIIEAIADAQKAKLGDDMENFLAKRFGRGWCAP</sequence>